<reference evidence="2" key="1">
    <citation type="submission" date="2023-07" db="EMBL/GenBank/DDBJ databases">
        <title>draft genome sequence of fig (Ficus carica).</title>
        <authorList>
            <person name="Takahashi T."/>
            <person name="Nishimura K."/>
        </authorList>
    </citation>
    <scope>NUCLEOTIDE SEQUENCE</scope>
</reference>
<accession>A0AA88DDB8</accession>
<keyword evidence="3" id="KW-1185">Reference proteome</keyword>
<protein>
    <submittedName>
        <fullName evidence="2">Uncharacterized protein</fullName>
    </submittedName>
</protein>
<evidence type="ECO:0000256" key="1">
    <source>
        <dbReference type="SAM" id="MobiDB-lite"/>
    </source>
</evidence>
<comment type="caution">
    <text evidence="2">The sequence shown here is derived from an EMBL/GenBank/DDBJ whole genome shotgun (WGS) entry which is preliminary data.</text>
</comment>
<sequence length="60" mass="6337">MADRRPWSPTGEERRPGLAEPAANPVVTAFAVTIKLGSGNPSWPSRLGHPATGWAGAEQE</sequence>
<dbReference type="Proteomes" id="UP001187192">
    <property type="component" value="Unassembled WGS sequence"/>
</dbReference>
<dbReference type="EMBL" id="BTGU01000056">
    <property type="protein sequence ID" value="GMN55358.1"/>
    <property type="molecule type" value="Genomic_DNA"/>
</dbReference>
<evidence type="ECO:0000313" key="2">
    <source>
        <dbReference type="EMBL" id="GMN55358.1"/>
    </source>
</evidence>
<feature type="region of interest" description="Disordered" evidence="1">
    <location>
        <begin position="1"/>
        <end position="23"/>
    </location>
</feature>
<gene>
    <name evidence="2" type="ORF">TIFTF001_024479</name>
</gene>
<organism evidence="2 3">
    <name type="scientific">Ficus carica</name>
    <name type="common">Common fig</name>
    <dbReference type="NCBI Taxonomy" id="3494"/>
    <lineage>
        <taxon>Eukaryota</taxon>
        <taxon>Viridiplantae</taxon>
        <taxon>Streptophyta</taxon>
        <taxon>Embryophyta</taxon>
        <taxon>Tracheophyta</taxon>
        <taxon>Spermatophyta</taxon>
        <taxon>Magnoliopsida</taxon>
        <taxon>eudicotyledons</taxon>
        <taxon>Gunneridae</taxon>
        <taxon>Pentapetalae</taxon>
        <taxon>rosids</taxon>
        <taxon>fabids</taxon>
        <taxon>Rosales</taxon>
        <taxon>Moraceae</taxon>
        <taxon>Ficeae</taxon>
        <taxon>Ficus</taxon>
    </lineage>
</organism>
<proteinExistence type="predicted"/>
<feature type="region of interest" description="Disordered" evidence="1">
    <location>
        <begin position="37"/>
        <end position="60"/>
    </location>
</feature>
<evidence type="ECO:0000313" key="3">
    <source>
        <dbReference type="Proteomes" id="UP001187192"/>
    </source>
</evidence>
<dbReference type="AlphaFoldDB" id="A0AA88DDB8"/>
<feature type="compositionally biased region" description="Basic and acidic residues" evidence="1">
    <location>
        <begin position="1"/>
        <end position="17"/>
    </location>
</feature>
<name>A0AA88DDB8_FICCA</name>